<evidence type="ECO:0000256" key="1">
    <source>
        <dbReference type="SAM" id="SignalP"/>
    </source>
</evidence>
<feature type="domain" description="Right handed beta helix" evidence="2">
    <location>
        <begin position="296"/>
        <end position="485"/>
    </location>
</feature>
<dbReference type="InterPro" id="IPR022441">
    <property type="entry name" value="Para_beta_helix_rpt-2"/>
</dbReference>
<feature type="chain" id="PRO_5047448079" evidence="1">
    <location>
        <begin position="23"/>
        <end position="552"/>
    </location>
</feature>
<dbReference type="EMBL" id="JAGRQH010000004">
    <property type="protein sequence ID" value="MBR0559923.1"/>
    <property type="molecule type" value="Genomic_DNA"/>
</dbReference>
<dbReference type="Proteomes" id="UP000677812">
    <property type="component" value="Unassembled WGS sequence"/>
</dbReference>
<dbReference type="InterPro" id="IPR011050">
    <property type="entry name" value="Pectin_lyase_fold/virulence"/>
</dbReference>
<gene>
    <name evidence="3" type="ORF">KB213_07650</name>
</gene>
<keyword evidence="1" id="KW-0732">Signal</keyword>
<dbReference type="InterPro" id="IPR006626">
    <property type="entry name" value="PbH1"/>
</dbReference>
<feature type="signal peptide" evidence="1">
    <location>
        <begin position="1"/>
        <end position="22"/>
    </location>
</feature>
<dbReference type="InterPro" id="IPR012334">
    <property type="entry name" value="Pectin_lyas_fold"/>
</dbReference>
<dbReference type="Pfam" id="PF13229">
    <property type="entry name" value="Beta_helix"/>
    <property type="match status" value="1"/>
</dbReference>
<proteinExistence type="predicted"/>
<dbReference type="RefSeq" id="WP_211681855.1">
    <property type="nucleotide sequence ID" value="NZ_JAGRQH010000004.1"/>
</dbReference>
<protein>
    <submittedName>
        <fullName evidence="3">Right-handed parallel beta-helix repeat-containing protein</fullName>
    </submittedName>
</protein>
<comment type="caution">
    <text evidence="3">The sequence shown here is derived from an EMBL/GenBank/DDBJ whole genome shotgun (WGS) entry which is preliminary data.</text>
</comment>
<dbReference type="NCBIfam" id="TIGR03804">
    <property type="entry name" value="para_beta_helix"/>
    <property type="match status" value="2"/>
</dbReference>
<dbReference type="Gene3D" id="2.160.20.10">
    <property type="entry name" value="Single-stranded right-handed beta-helix, Pectin lyase-like"/>
    <property type="match status" value="2"/>
</dbReference>
<evidence type="ECO:0000313" key="4">
    <source>
        <dbReference type="Proteomes" id="UP000677812"/>
    </source>
</evidence>
<dbReference type="InterPro" id="IPR039448">
    <property type="entry name" value="Beta_helix"/>
</dbReference>
<accession>A0ABS5E7P7</accession>
<evidence type="ECO:0000259" key="2">
    <source>
        <dbReference type="Pfam" id="PF13229"/>
    </source>
</evidence>
<dbReference type="SMART" id="SM00710">
    <property type="entry name" value="PbH1"/>
    <property type="match status" value="8"/>
</dbReference>
<keyword evidence="4" id="KW-1185">Reference proteome</keyword>
<sequence>MLKYFLLTPSLIATLISANAVANDTPLHSPLYNEVTTAALPPLKTAPNTPTHSITKKTQVIQRANKLNINLESTLKLADKNYTDISETLPTPIKKQVIFKGTKSSEINKLITENTHIIIESKNILLDESIIIKTNNLDLTFDKTHIDGSAPKNTPAIIISGKNIHVGGGYFIESDGIKINNSNSVSLENINFQKIDGYSILINNKNTGISIINNTISESHASGIAVLSGNSNILISGNSVSNGTGGSNQQAGILVTARTRYENIDGPNFLLTPITLNNGHTLYQFAPDASVLSFNNPSNNVFIINNSINHNKANGIYLDGATNTYIYNNKVTNNAKEGICLDNGSIGNIIYQNDIHRNGQRWGQSDDELSLDFVAQFGRMDDLSARAKLPGISIDNAAFNIVANNNVLENYGSGIKMVRTSYYNLLGRNIISDNNKGENDKFFFFGIEVGGAEGDTKSDALDFTPSVGNIIFQNVIAGKHHSGIQFCASCAFNDVFDNVIIRPEVFSIEQTTPYNLNSYMNNLSTTNARNASLNGVNGRIIINGEGIYDNRP</sequence>
<evidence type="ECO:0000313" key="3">
    <source>
        <dbReference type="EMBL" id="MBR0559923.1"/>
    </source>
</evidence>
<name>A0ABS5E7P7_9PROT</name>
<reference evidence="3 4" key="1">
    <citation type="submission" date="2021-04" db="EMBL/GenBank/DDBJ databases">
        <title>The complete genome sequence of Neokomagataea sp. TBRC 2177.</title>
        <authorList>
            <person name="Charoenyingcharoen P."/>
            <person name="Yukphan P."/>
        </authorList>
    </citation>
    <scope>NUCLEOTIDE SEQUENCE [LARGE SCALE GENOMIC DNA]</scope>
    <source>
        <strain evidence="3 4">TBRC 2177</strain>
    </source>
</reference>
<organism evidence="3 4">
    <name type="scientific">Neokomagataea anthophila</name>
    <dbReference type="NCBI Taxonomy" id="2826925"/>
    <lineage>
        <taxon>Bacteria</taxon>
        <taxon>Pseudomonadati</taxon>
        <taxon>Pseudomonadota</taxon>
        <taxon>Alphaproteobacteria</taxon>
        <taxon>Acetobacterales</taxon>
        <taxon>Acetobacteraceae</taxon>
        <taxon>Neokomagataea</taxon>
    </lineage>
</organism>
<dbReference type="SUPFAM" id="SSF51126">
    <property type="entry name" value="Pectin lyase-like"/>
    <property type="match status" value="2"/>
</dbReference>